<dbReference type="InterPro" id="IPR011009">
    <property type="entry name" value="Kinase-like_dom_sf"/>
</dbReference>
<feature type="domain" description="Protein kinase" evidence="4">
    <location>
        <begin position="1"/>
        <end position="254"/>
    </location>
</feature>
<gene>
    <name evidence="5" type="ORF">NCGR_LOCUS22843</name>
</gene>
<dbReference type="PANTHER" id="PTHR24055">
    <property type="entry name" value="MITOGEN-ACTIVATED PROTEIN KINASE"/>
    <property type="match status" value="1"/>
</dbReference>
<keyword evidence="2" id="KW-0067">ATP-binding</keyword>
<dbReference type="GO" id="GO:0004672">
    <property type="term" value="F:protein kinase activity"/>
    <property type="evidence" value="ECO:0007669"/>
    <property type="project" value="InterPro"/>
</dbReference>
<feature type="region of interest" description="Disordered" evidence="3">
    <location>
        <begin position="206"/>
        <end position="235"/>
    </location>
</feature>
<dbReference type="OrthoDB" id="5979581at2759"/>
<dbReference type="PROSITE" id="PS50011">
    <property type="entry name" value="PROTEIN_KINASE_DOM"/>
    <property type="match status" value="1"/>
</dbReference>
<evidence type="ECO:0000256" key="3">
    <source>
        <dbReference type="SAM" id="MobiDB-lite"/>
    </source>
</evidence>
<proteinExistence type="predicted"/>
<accession>A0A811NYP9</accession>
<dbReference type="Gene3D" id="1.10.510.10">
    <property type="entry name" value="Transferase(Phosphotransferase) domain 1"/>
    <property type="match status" value="2"/>
</dbReference>
<dbReference type="GO" id="GO:0005524">
    <property type="term" value="F:ATP binding"/>
    <property type="evidence" value="ECO:0007669"/>
    <property type="project" value="UniProtKB-KW"/>
</dbReference>
<organism evidence="5 6">
    <name type="scientific">Miscanthus lutarioriparius</name>
    <dbReference type="NCBI Taxonomy" id="422564"/>
    <lineage>
        <taxon>Eukaryota</taxon>
        <taxon>Viridiplantae</taxon>
        <taxon>Streptophyta</taxon>
        <taxon>Embryophyta</taxon>
        <taxon>Tracheophyta</taxon>
        <taxon>Spermatophyta</taxon>
        <taxon>Magnoliopsida</taxon>
        <taxon>Liliopsida</taxon>
        <taxon>Poales</taxon>
        <taxon>Poaceae</taxon>
        <taxon>PACMAD clade</taxon>
        <taxon>Panicoideae</taxon>
        <taxon>Andropogonodae</taxon>
        <taxon>Andropogoneae</taxon>
        <taxon>Saccharinae</taxon>
        <taxon>Miscanthus</taxon>
    </lineage>
</organism>
<evidence type="ECO:0000259" key="4">
    <source>
        <dbReference type="PROSITE" id="PS50011"/>
    </source>
</evidence>
<name>A0A811NYP9_9POAL</name>
<evidence type="ECO:0000313" key="5">
    <source>
        <dbReference type="EMBL" id="CAD6233508.1"/>
    </source>
</evidence>
<keyword evidence="6" id="KW-1185">Reference proteome</keyword>
<dbReference type="AlphaFoldDB" id="A0A811NYP9"/>
<protein>
    <recommendedName>
        <fullName evidence="4">Protein kinase domain-containing protein</fullName>
    </recommendedName>
</protein>
<dbReference type="InterPro" id="IPR050117">
    <property type="entry name" value="MAPK"/>
</dbReference>
<evidence type="ECO:0000313" key="6">
    <source>
        <dbReference type="Proteomes" id="UP000604825"/>
    </source>
</evidence>
<sequence>MFGNVYKAWDRVLERFVAVKRLSRRTDDRFVATPLPEFEREVMSLAACRGHPSVVQLLAAYADCGRADGDCFVVTEYAGPMNLRKYMDVRRLNGQPDIVPENVIVDMDAASGRMVYKICGFGMSKPAAQADKDDSGPLASASPYRAPELFLGSKDYDGRVDTWSLGCIMAELVAGNGVPFFCAPDGEVFKKMLQSGWHRGHHRVAGAGARGAGRKGGLPSKDGQRGGRSPAAAGGVPAGGCVSGWVQGFGRTAG</sequence>
<comment type="caution">
    <text evidence="5">The sequence shown here is derived from an EMBL/GenBank/DDBJ whole genome shotgun (WGS) entry which is preliminary data.</text>
</comment>
<dbReference type="EMBL" id="CAJGYO010000005">
    <property type="protein sequence ID" value="CAD6233508.1"/>
    <property type="molecule type" value="Genomic_DNA"/>
</dbReference>
<dbReference type="SUPFAM" id="SSF56112">
    <property type="entry name" value="Protein kinase-like (PK-like)"/>
    <property type="match status" value="1"/>
</dbReference>
<keyword evidence="1" id="KW-0547">Nucleotide-binding</keyword>
<dbReference type="Pfam" id="PF00069">
    <property type="entry name" value="Pkinase"/>
    <property type="match status" value="1"/>
</dbReference>
<evidence type="ECO:0000256" key="2">
    <source>
        <dbReference type="ARBA" id="ARBA00022840"/>
    </source>
</evidence>
<evidence type="ECO:0000256" key="1">
    <source>
        <dbReference type="ARBA" id="ARBA00022741"/>
    </source>
</evidence>
<dbReference type="Proteomes" id="UP000604825">
    <property type="component" value="Unassembled WGS sequence"/>
</dbReference>
<reference evidence="5" key="1">
    <citation type="submission" date="2020-10" db="EMBL/GenBank/DDBJ databases">
        <authorList>
            <person name="Han B."/>
            <person name="Lu T."/>
            <person name="Zhao Q."/>
            <person name="Huang X."/>
            <person name="Zhao Y."/>
        </authorList>
    </citation>
    <scope>NUCLEOTIDE SEQUENCE</scope>
</reference>
<dbReference type="InterPro" id="IPR000719">
    <property type="entry name" value="Prot_kinase_dom"/>
</dbReference>